<dbReference type="Proteomes" id="UP000250928">
    <property type="component" value="Unassembled WGS sequence"/>
</dbReference>
<name>A0A657PU73_9GAMM</name>
<protein>
    <submittedName>
        <fullName evidence="1">Uncharacterized protein</fullName>
    </submittedName>
</protein>
<sequence length="80" mass="9235">MAQKKRGDQPPVPQRPEQYLNSAQLRTLHQMENFGWELKFIRRPLFQEPVAVMVDPSGKICGVLEESGELNRDSDIVIRD</sequence>
<evidence type="ECO:0000313" key="1">
    <source>
        <dbReference type="EMBL" id="PUE05760.1"/>
    </source>
</evidence>
<dbReference type="EMBL" id="PQCO01000026">
    <property type="protein sequence ID" value="PUE05760.1"/>
    <property type="molecule type" value="Genomic_DNA"/>
</dbReference>
<reference evidence="1 2" key="1">
    <citation type="submission" date="2018-01" db="EMBL/GenBank/DDBJ databases">
        <title>Novel co-symbiosis in the lucinid bivalve Phacoides pectinatus.</title>
        <authorList>
            <person name="Lim S.J."/>
            <person name="Davis B.G."/>
            <person name="Gill D.E."/>
            <person name="Engel A.S."/>
            <person name="Anderson L.C."/>
            <person name="Campbell B.J."/>
        </authorList>
    </citation>
    <scope>NUCLEOTIDE SEQUENCE [LARGE SCALE GENOMIC DNA]</scope>
    <source>
        <strain evidence="1">N3_P5</strain>
    </source>
</reference>
<accession>A0A657PU73</accession>
<organism evidence="1 2">
    <name type="scientific">Candidatus Sedimenticola endophacoides</name>
    <dbReference type="NCBI Taxonomy" id="2548426"/>
    <lineage>
        <taxon>Bacteria</taxon>
        <taxon>Pseudomonadati</taxon>
        <taxon>Pseudomonadota</taxon>
        <taxon>Gammaproteobacteria</taxon>
        <taxon>Chromatiales</taxon>
        <taxon>Sedimenticolaceae</taxon>
        <taxon>Sedimenticola</taxon>
    </lineage>
</organism>
<gene>
    <name evidence="1" type="ORF">C3L24_00260</name>
</gene>
<dbReference type="AlphaFoldDB" id="A0A657PU73"/>
<proteinExistence type="predicted"/>
<evidence type="ECO:0000313" key="2">
    <source>
        <dbReference type="Proteomes" id="UP000250928"/>
    </source>
</evidence>
<comment type="caution">
    <text evidence="1">The sequence shown here is derived from an EMBL/GenBank/DDBJ whole genome shotgun (WGS) entry which is preliminary data.</text>
</comment>